<evidence type="ECO:0000256" key="1">
    <source>
        <dbReference type="SAM" id="Coils"/>
    </source>
</evidence>
<dbReference type="EMBL" id="ARYN01000007">
    <property type="protein sequence ID" value="ORL45776.1"/>
    <property type="molecule type" value="Genomic_DNA"/>
</dbReference>
<name>A0A1Y1T420_9FLAO</name>
<sequence length="354" mass="41016">MKTIIIYFAFLISSFAIGSMEAQETTAEKEQHTTDSIARVQKIKDERIRIATEEEKEKLKKEIQRINENLESGWYDKERAEKEKKEAAKLAAENIKNRIVIIENEVAMAERNKESGTYLEINLSKGKFNLDIDTPDKEERMVEKRTRNDFVLAFGFNNALESGQSINNSDFKLAGSRFFEIGWAWTTRVFENTNWLRVKYGLSFQLNGLKPTDNRYFVQDGDITRLEEFEYDLDKSKFRMDNLVVPIHFEIGPYANRYDKGRRKFSTEDQIKIGFGGYAGFNIGERQKLKFNDGDDQKRKDKSSFNTNEFVYGLSAYLSFGGTALYAKYDLNPIFASPNTELNNFSLGLRFDVD</sequence>
<accession>A0A1Y1T420</accession>
<feature type="chain" id="PRO_5013028061" description="Outer membrane protein beta-barrel domain-containing protein" evidence="2">
    <location>
        <begin position="23"/>
        <end position="354"/>
    </location>
</feature>
<dbReference type="AlphaFoldDB" id="A0A1Y1T420"/>
<reference evidence="3 4" key="1">
    <citation type="submission" date="2013-04" db="EMBL/GenBank/DDBJ databases">
        <title>Zunongwangia sp. 22II14-10F7 Genome Sequencing.</title>
        <authorList>
            <person name="Lai Q."/>
            <person name="Shao Z."/>
        </authorList>
    </citation>
    <scope>NUCLEOTIDE SEQUENCE [LARGE SCALE GENOMIC DNA]</scope>
    <source>
        <strain evidence="3 4">22II14-10F7</strain>
    </source>
</reference>
<evidence type="ECO:0008006" key="5">
    <source>
        <dbReference type="Google" id="ProtNLM"/>
    </source>
</evidence>
<feature type="coiled-coil region" evidence="1">
    <location>
        <begin position="49"/>
        <end position="112"/>
    </location>
</feature>
<keyword evidence="2" id="KW-0732">Signal</keyword>
<gene>
    <name evidence="3" type="ORF">IIF7_08995</name>
</gene>
<evidence type="ECO:0000313" key="3">
    <source>
        <dbReference type="EMBL" id="ORL45776.1"/>
    </source>
</evidence>
<protein>
    <recommendedName>
        <fullName evidence="5">Outer membrane protein beta-barrel domain-containing protein</fullName>
    </recommendedName>
</protein>
<evidence type="ECO:0000313" key="4">
    <source>
        <dbReference type="Proteomes" id="UP000192746"/>
    </source>
</evidence>
<comment type="caution">
    <text evidence="3">The sequence shown here is derived from an EMBL/GenBank/DDBJ whole genome shotgun (WGS) entry which is preliminary data.</text>
</comment>
<dbReference type="Proteomes" id="UP000192746">
    <property type="component" value="Unassembled WGS sequence"/>
</dbReference>
<proteinExistence type="predicted"/>
<dbReference type="OrthoDB" id="1466811at2"/>
<keyword evidence="4" id="KW-1185">Reference proteome</keyword>
<evidence type="ECO:0000256" key="2">
    <source>
        <dbReference type="SAM" id="SignalP"/>
    </source>
</evidence>
<dbReference type="RefSeq" id="WP_084841355.1">
    <property type="nucleotide sequence ID" value="NZ_ARYN01000007.1"/>
</dbReference>
<feature type="signal peptide" evidence="2">
    <location>
        <begin position="1"/>
        <end position="22"/>
    </location>
</feature>
<organism evidence="3 4">
    <name type="scientific">Zunongwangia atlantica 22II14-10F7</name>
    <dbReference type="NCBI Taxonomy" id="1185767"/>
    <lineage>
        <taxon>Bacteria</taxon>
        <taxon>Pseudomonadati</taxon>
        <taxon>Bacteroidota</taxon>
        <taxon>Flavobacteriia</taxon>
        <taxon>Flavobacteriales</taxon>
        <taxon>Flavobacteriaceae</taxon>
        <taxon>Zunongwangia</taxon>
    </lineage>
</organism>
<keyword evidence="1" id="KW-0175">Coiled coil</keyword>
<dbReference type="STRING" id="1185767.IIF7_08995"/>